<feature type="domain" description="HDOD" evidence="1">
    <location>
        <begin position="19"/>
        <end position="210"/>
    </location>
</feature>
<dbReference type="Pfam" id="PF08668">
    <property type="entry name" value="HDOD"/>
    <property type="match status" value="1"/>
</dbReference>
<dbReference type="InterPro" id="IPR013976">
    <property type="entry name" value="HDOD"/>
</dbReference>
<name>A0A0S2SK93_9GAMM</name>
<dbReference type="Proteomes" id="UP000058114">
    <property type="component" value="Chromosome"/>
</dbReference>
<organism evidence="2 3">
    <name type="scientific">Aeromonas schubertii</name>
    <dbReference type="NCBI Taxonomy" id="652"/>
    <lineage>
        <taxon>Bacteria</taxon>
        <taxon>Pseudomonadati</taxon>
        <taxon>Pseudomonadota</taxon>
        <taxon>Gammaproteobacteria</taxon>
        <taxon>Aeromonadales</taxon>
        <taxon>Aeromonadaceae</taxon>
        <taxon>Aeromonas</taxon>
    </lineage>
</organism>
<dbReference type="InterPro" id="IPR052340">
    <property type="entry name" value="RNase_Y/CdgJ"/>
</dbReference>
<evidence type="ECO:0000313" key="2">
    <source>
        <dbReference type="EMBL" id="ALP42145.1"/>
    </source>
</evidence>
<reference evidence="2 3" key="2">
    <citation type="journal article" date="2016" name="Genome Announc.">
        <title>Complete Genome Sequence of the Highly Virulent Aeromonas schubertii Strain WL1483, Isolated from Diseased Snakehead Fish (Channa argus) in China.</title>
        <authorList>
            <person name="Liu L."/>
            <person name="Li N."/>
            <person name="Zhang D."/>
            <person name="Fu X."/>
            <person name="Shi C."/>
            <person name="Lin Q."/>
            <person name="Hao G."/>
        </authorList>
    </citation>
    <scope>NUCLEOTIDE SEQUENCE [LARGE SCALE GENOMIC DNA]</scope>
    <source>
        <strain evidence="2 3">WL1483</strain>
    </source>
</reference>
<dbReference type="PROSITE" id="PS51833">
    <property type="entry name" value="HDOD"/>
    <property type="match status" value="1"/>
</dbReference>
<protein>
    <recommendedName>
        <fullName evidence="1">HDOD domain-containing protein</fullName>
    </recommendedName>
</protein>
<dbReference type="PATRIC" id="fig|652.5.peg.321"/>
<accession>A0A0S2SK93</accession>
<gene>
    <name evidence="2" type="ORF">WL1483_2726</name>
</gene>
<dbReference type="InterPro" id="IPR006675">
    <property type="entry name" value="HDIG_dom"/>
</dbReference>
<dbReference type="AlphaFoldDB" id="A0A0S2SK93"/>
<dbReference type="InterPro" id="IPR003607">
    <property type="entry name" value="HD/PDEase_dom"/>
</dbReference>
<reference evidence="3" key="1">
    <citation type="submission" date="2015-10" db="EMBL/GenBank/DDBJ databases">
        <title>Complete Genome Sequence of Aeromonas schubertii strain WL1483.</title>
        <authorList>
            <person name="Liu L."/>
        </authorList>
    </citation>
    <scope>NUCLEOTIDE SEQUENCE [LARGE SCALE GENOMIC DNA]</scope>
    <source>
        <strain evidence="3">WL1483</strain>
    </source>
</reference>
<dbReference type="PANTHER" id="PTHR33525:SF6">
    <property type="entry name" value="HDOD DOMAIN-CONTAINING PROTEIN"/>
    <property type="match status" value="1"/>
</dbReference>
<sequence>MKTFKMPSIASLLNETQNLPNIPEVVRDLIQSPNEREPDLLTIAKHIAKDPVISAKLLRVANSARFGGNRQIATVNEAVVRLGLAVVRNMVLASGLTGAMREIPGIELRHYWRHVFEVAELARRLAAAAGRNGEEVFTCALIHDLGRLVMHAGLPEHTIHHIVDLEPTKGRAKAEALVVGFNYAQVGAELARQWHFPDFICRAVEYHYNPIKAPEFSQEAALIHLALVQSAQSEVSEAPPPEWPGEISARVGLVWERCARVLLESREQDNAFASLLAA</sequence>
<dbReference type="Gene3D" id="1.10.3210.10">
    <property type="entry name" value="Hypothetical protein af1432"/>
    <property type="match status" value="1"/>
</dbReference>
<dbReference type="KEGG" id="asr:WL1483_2726"/>
<dbReference type="NCBIfam" id="TIGR00277">
    <property type="entry name" value="HDIG"/>
    <property type="match status" value="1"/>
</dbReference>
<evidence type="ECO:0000259" key="1">
    <source>
        <dbReference type="PROSITE" id="PS51833"/>
    </source>
</evidence>
<dbReference type="SUPFAM" id="SSF109604">
    <property type="entry name" value="HD-domain/PDEase-like"/>
    <property type="match status" value="1"/>
</dbReference>
<dbReference type="PANTHER" id="PTHR33525">
    <property type="match status" value="1"/>
</dbReference>
<dbReference type="SMART" id="SM00471">
    <property type="entry name" value="HDc"/>
    <property type="match status" value="1"/>
</dbReference>
<evidence type="ECO:0000313" key="3">
    <source>
        <dbReference type="Proteomes" id="UP000058114"/>
    </source>
</evidence>
<dbReference type="EMBL" id="CP013067">
    <property type="protein sequence ID" value="ALP42145.1"/>
    <property type="molecule type" value="Genomic_DNA"/>
</dbReference>
<proteinExistence type="predicted"/>